<keyword evidence="2 3" id="KW-0560">Oxidoreductase</keyword>
<sequence length="255" mass="26668">MAPANFDLTGKRALVTGASRGLGQAMAVGLAEAGATVAITSRILGSLEETQSLVEKAGGTALNMQLDVQDVPAMKSAVAGFSRDVGRLDILINNAGYEEVCPSLDVDEALWDRINSINLKGAFFCAQEAARHMLESGGGSIINVCSLTSYVGVPTAVPYTSSKSGLLGMTRALSAEWAPHKVRVNAIAPGYFRTELTDVFYQDDAWKAAMLAKIPLGTFGDAQDLKGAVVFLASDASRYITGQCLGIDGGFLAAI</sequence>
<dbReference type="AlphaFoldDB" id="A0A0M7AVV0"/>
<proteinExistence type="inferred from homology"/>
<evidence type="ECO:0000313" key="3">
    <source>
        <dbReference type="EMBL" id="CTQ79295.1"/>
    </source>
</evidence>
<dbReference type="GO" id="GO:0008874">
    <property type="term" value="F:gluconate 5-dehydrogenase activity"/>
    <property type="evidence" value="ECO:0007669"/>
    <property type="project" value="UniProtKB-EC"/>
</dbReference>
<name>A0A0M7AVV0_9HYPH</name>
<dbReference type="InterPro" id="IPR036291">
    <property type="entry name" value="NAD(P)-bd_dom_sf"/>
</dbReference>
<dbReference type="SUPFAM" id="SSF51735">
    <property type="entry name" value="NAD(P)-binding Rossmann-fold domains"/>
    <property type="match status" value="1"/>
</dbReference>
<dbReference type="STRING" id="311410.LA5095_05996"/>
<keyword evidence="4" id="KW-1185">Reference proteome</keyword>
<dbReference type="PRINTS" id="PR00080">
    <property type="entry name" value="SDRFAMILY"/>
</dbReference>
<dbReference type="PRINTS" id="PR00081">
    <property type="entry name" value="GDHRDH"/>
</dbReference>
<dbReference type="PANTHER" id="PTHR42760">
    <property type="entry name" value="SHORT-CHAIN DEHYDROGENASES/REDUCTASES FAMILY MEMBER"/>
    <property type="match status" value="1"/>
</dbReference>
<protein>
    <submittedName>
        <fullName evidence="3">Gluconate 5-dehydrogenase</fullName>
        <ecNumber evidence="3">1.1.1.69</ecNumber>
    </submittedName>
</protein>
<reference evidence="4" key="1">
    <citation type="submission" date="2015-07" db="EMBL/GenBank/DDBJ databases">
        <authorList>
            <person name="Rodrigo-Torres Lidia"/>
            <person name="Arahal R.David."/>
        </authorList>
    </citation>
    <scope>NUCLEOTIDE SEQUENCE [LARGE SCALE GENOMIC DNA]</scope>
    <source>
        <strain evidence="4">CECT 5096</strain>
    </source>
</reference>
<dbReference type="Gene3D" id="3.40.50.720">
    <property type="entry name" value="NAD(P)-binding Rossmann-like Domain"/>
    <property type="match status" value="1"/>
</dbReference>
<dbReference type="Proteomes" id="UP000049983">
    <property type="component" value="Unassembled WGS sequence"/>
</dbReference>
<dbReference type="PANTHER" id="PTHR42760:SF115">
    <property type="entry name" value="3-OXOACYL-[ACYL-CARRIER-PROTEIN] REDUCTASE FABG"/>
    <property type="match status" value="1"/>
</dbReference>
<organism evidence="3 4">
    <name type="scientific">Roseibium album</name>
    <dbReference type="NCBI Taxonomy" id="311410"/>
    <lineage>
        <taxon>Bacteria</taxon>
        <taxon>Pseudomonadati</taxon>
        <taxon>Pseudomonadota</taxon>
        <taxon>Alphaproteobacteria</taxon>
        <taxon>Hyphomicrobiales</taxon>
        <taxon>Stappiaceae</taxon>
        <taxon>Roseibium</taxon>
    </lineage>
</organism>
<dbReference type="EC" id="1.1.1.69" evidence="3"/>
<dbReference type="EMBL" id="CXWC01000018">
    <property type="protein sequence ID" value="CTQ79295.1"/>
    <property type="molecule type" value="Genomic_DNA"/>
</dbReference>
<dbReference type="Pfam" id="PF13561">
    <property type="entry name" value="adh_short_C2"/>
    <property type="match status" value="1"/>
</dbReference>
<gene>
    <name evidence="3" type="primary">gno_6</name>
    <name evidence="3" type="ORF">LA5096_06117</name>
</gene>
<comment type="similarity">
    <text evidence="1">Belongs to the short-chain dehydrogenases/reductases (SDR) family.</text>
</comment>
<dbReference type="NCBIfam" id="NF005559">
    <property type="entry name" value="PRK07231.1"/>
    <property type="match status" value="1"/>
</dbReference>
<evidence type="ECO:0000313" key="4">
    <source>
        <dbReference type="Proteomes" id="UP000049983"/>
    </source>
</evidence>
<dbReference type="PROSITE" id="PS00061">
    <property type="entry name" value="ADH_SHORT"/>
    <property type="match status" value="1"/>
</dbReference>
<dbReference type="GeneID" id="97673345"/>
<dbReference type="InterPro" id="IPR020904">
    <property type="entry name" value="Sc_DH/Rdtase_CS"/>
</dbReference>
<dbReference type="FunFam" id="3.40.50.720:FF:000084">
    <property type="entry name" value="Short-chain dehydrogenase reductase"/>
    <property type="match status" value="1"/>
</dbReference>
<evidence type="ECO:0000256" key="2">
    <source>
        <dbReference type="ARBA" id="ARBA00023002"/>
    </source>
</evidence>
<accession>A0A0M7AVV0</accession>
<evidence type="ECO:0000256" key="1">
    <source>
        <dbReference type="ARBA" id="ARBA00006484"/>
    </source>
</evidence>
<dbReference type="InterPro" id="IPR002347">
    <property type="entry name" value="SDR_fam"/>
</dbReference>
<dbReference type="RefSeq" id="WP_055391625.1">
    <property type="nucleotide sequence ID" value="NZ_CXWA01000016.1"/>
</dbReference>
<dbReference type="OrthoDB" id="9796652at2"/>